<dbReference type="PANTHER" id="PTHR46300:SF11">
    <property type="entry name" value="OXIDOREDUCTASE, PUTATIVE-RELATED"/>
    <property type="match status" value="1"/>
</dbReference>
<dbReference type="InterPro" id="IPR001128">
    <property type="entry name" value="Cyt_P450"/>
</dbReference>
<keyword evidence="3 6" id="KW-0560">Oxidoreductase</keyword>
<name>A0AA39V0Z6_9LECA</name>
<comment type="cofactor">
    <cofactor evidence="5">
        <name>heme</name>
        <dbReference type="ChEBI" id="CHEBI:30413"/>
    </cofactor>
</comment>
<proteinExistence type="inferred from homology"/>
<dbReference type="InterPro" id="IPR002401">
    <property type="entry name" value="Cyt_P450_E_grp-I"/>
</dbReference>
<dbReference type="PANTHER" id="PTHR46300">
    <property type="entry name" value="P450, PUTATIVE (EUROFUNG)-RELATED-RELATED"/>
    <property type="match status" value="1"/>
</dbReference>
<keyword evidence="4 5" id="KW-0408">Iron</keyword>
<feature type="binding site" description="axial binding residue" evidence="5">
    <location>
        <position position="154"/>
    </location>
    <ligand>
        <name>heme</name>
        <dbReference type="ChEBI" id="CHEBI:30413"/>
    </ligand>
    <ligandPart>
        <name>Fe</name>
        <dbReference type="ChEBI" id="CHEBI:18248"/>
    </ligandPart>
</feature>
<dbReference type="Proteomes" id="UP001166286">
    <property type="component" value="Unassembled WGS sequence"/>
</dbReference>
<dbReference type="GO" id="GO:0004497">
    <property type="term" value="F:monooxygenase activity"/>
    <property type="evidence" value="ECO:0007669"/>
    <property type="project" value="UniProtKB-KW"/>
</dbReference>
<evidence type="ECO:0000313" key="8">
    <source>
        <dbReference type="Proteomes" id="UP001166286"/>
    </source>
</evidence>
<accession>A0AA39V0Z6</accession>
<dbReference type="AlphaFoldDB" id="A0AA39V0Z6"/>
<dbReference type="GO" id="GO:0020037">
    <property type="term" value="F:heme binding"/>
    <property type="evidence" value="ECO:0007669"/>
    <property type="project" value="InterPro"/>
</dbReference>
<dbReference type="SUPFAM" id="SSF48264">
    <property type="entry name" value="Cytochrome P450"/>
    <property type="match status" value="1"/>
</dbReference>
<gene>
    <name evidence="7" type="ORF">JMJ35_006266</name>
</gene>
<evidence type="ECO:0000256" key="2">
    <source>
        <dbReference type="ARBA" id="ARBA00022723"/>
    </source>
</evidence>
<keyword evidence="6" id="KW-0503">Monooxygenase</keyword>
<evidence type="ECO:0000313" key="7">
    <source>
        <dbReference type="EMBL" id="KAK0511693.1"/>
    </source>
</evidence>
<sequence>MLSPECLAKQVMESDYEAHGLDEVTVSWMAQAIPEAEVETTASVLNSLIKHLAATPEAQDQAHEEATRILGDTRLANLDNEPKMPYIGATIKEILRMGPVATTGLRRMAGADVHYNGIFKPERYLGYTHRSSFYANSGDADRDHYTFGAGRRICPGIHLAENGLFLAVANFDPH</sequence>
<dbReference type="PRINTS" id="PR00385">
    <property type="entry name" value="P450"/>
</dbReference>
<comment type="caution">
    <text evidence="7">The sequence shown here is derived from an EMBL/GenBank/DDBJ whole genome shotgun (WGS) entry which is preliminary data.</text>
</comment>
<comment type="similarity">
    <text evidence="1 6">Belongs to the cytochrome P450 family.</text>
</comment>
<evidence type="ECO:0000256" key="4">
    <source>
        <dbReference type="ARBA" id="ARBA00023004"/>
    </source>
</evidence>
<organism evidence="7 8">
    <name type="scientific">Cladonia borealis</name>
    <dbReference type="NCBI Taxonomy" id="184061"/>
    <lineage>
        <taxon>Eukaryota</taxon>
        <taxon>Fungi</taxon>
        <taxon>Dikarya</taxon>
        <taxon>Ascomycota</taxon>
        <taxon>Pezizomycotina</taxon>
        <taxon>Lecanoromycetes</taxon>
        <taxon>OSLEUM clade</taxon>
        <taxon>Lecanoromycetidae</taxon>
        <taxon>Lecanorales</taxon>
        <taxon>Lecanorineae</taxon>
        <taxon>Cladoniaceae</taxon>
        <taxon>Cladonia</taxon>
    </lineage>
</organism>
<keyword evidence="8" id="KW-1185">Reference proteome</keyword>
<dbReference type="Pfam" id="PF00067">
    <property type="entry name" value="p450"/>
    <property type="match status" value="1"/>
</dbReference>
<dbReference type="Gene3D" id="1.10.630.10">
    <property type="entry name" value="Cytochrome P450"/>
    <property type="match status" value="1"/>
</dbReference>
<reference evidence="7" key="1">
    <citation type="submission" date="2023-03" db="EMBL/GenBank/DDBJ databases">
        <title>Complete genome of Cladonia borealis.</title>
        <authorList>
            <person name="Park H."/>
        </authorList>
    </citation>
    <scope>NUCLEOTIDE SEQUENCE</scope>
    <source>
        <strain evidence="7">ANT050790</strain>
    </source>
</reference>
<evidence type="ECO:0008006" key="9">
    <source>
        <dbReference type="Google" id="ProtNLM"/>
    </source>
</evidence>
<dbReference type="GO" id="GO:0016705">
    <property type="term" value="F:oxidoreductase activity, acting on paired donors, with incorporation or reduction of molecular oxygen"/>
    <property type="evidence" value="ECO:0007669"/>
    <property type="project" value="InterPro"/>
</dbReference>
<evidence type="ECO:0000256" key="1">
    <source>
        <dbReference type="ARBA" id="ARBA00010617"/>
    </source>
</evidence>
<keyword evidence="5 6" id="KW-0349">Heme</keyword>
<dbReference type="InterPro" id="IPR017972">
    <property type="entry name" value="Cyt_P450_CS"/>
</dbReference>
<dbReference type="PROSITE" id="PS00086">
    <property type="entry name" value="CYTOCHROME_P450"/>
    <property type="match status" value="1"/>
</dbReference>
<dbReference type="InterPro" id="IPR050364">
    <property type="entry name" value="Cytochrome_P450_fung"/>
</dbReference>
<protein>
    <recommendedName>
        <fullName evidence="9">Cytochrome P450</fullName>
    </recommendedName>
</protein>
<keyword evidence="2 5" id="KW-0479">Metal-binding</keyword>
<evidence type="ECO:0000256" key="6">
    <source>
        <dbReference type="RuleBase" id="RU000461"/>
    </source>
</evidence>
<dbReference type="PRINTS" id="PR00463">
    <property type="entry name" value="EP450I"/>
</dbReference>
<dbReference type="EMBL" id="JAFEKC020000013">
    <property type="protein sequence ID" value="KAK0511693.1"/>
    <property type="molecule type" value="Genomic_DNA"/>
</dbReference>
<dbReference type="InterPro" id="IPR036396">
    <property type="entry name" value="Cyt_P450_sf"/>
</dbReference>
<evidence type="ECO:0000256" key="3">
    <source>
        <dbReference type="ARBA" id="ARBA00023002"/>
    </source>
</evidence>
<dbReference type="GO" id="GO:0005506">
    <property type="term" value="F:iron ion binding"/>
    <property type="evidence" value="ECO:0007669"/>
    <property type="project" value="InterPro"/>
</dbReference>
<evidence type="ECO:0000256" key="5">
    <source>
        <dbReference type="PIRSR" id="PIRSR602401-1"/>
    </source>
</evidence>